<dbReference type="SUPFAM" id="SSF50129">
    <property type="entry name" value="GroES-like"/>
    <property type="match status" value="1"/>
</dbReference>
<dbReference type="Proteomes" id="UP000799772">
    <property type="component" value="Unassembled WGS sequence"/>
</dbReference>
<dbReference type="CDD" id="cd08276">
    <property type="entry name" value="MDR7"/>
    <property type="match status" value="1"/>
</dbReference>
<dbReference type="InterPro" id="IPR011032">
    <property type="entry name" value="GroES-like_sf"/>
</dbReference>
<accession>A0A9P4I9I0</accession>
<reference evidence="2" key="1">
    <citation type="journal article" date="2020" name="Stud. Mycol.">
        <title>101 Dothideomycetes genomes: a test case for predicting lifestyles and emergence of pathogens.</title>
        <authorList>
            <person name="Haridas S."/>
            <person name="Albert R."/>
            <person name="Binder M."/>
            <person name="Bloem J."/>
            <person name="Labutti K."/>
            <person name="Salamov A."/>
            <person name="Andreopoulos B."/>
            <person name="Baker S."/>
            <person name="Barry K."/>
            <person name="Bills G."/>
            <person name="Bluhm B."/>
            <person name="Cannon C."/>
            <person name="Castanera R."/>
            <person name="Culley D."/>
            <person name="Daum C."/>
            <person name="Ezra D."/>
            <person name="Gonzalez J."/>
            <person name="Henrissat B."/>
            <person name="Kuo A."/>
            <person name="Liang C."/>
            <person name="Lipzen A."/>
            <person name="Lutzoni F."/>
            <person name="Magnuson J."/>
            <person name="Mondo S."/>
            <person name="Nolan M."/>
            <person name="Ohm R."/>
            <person name="Pangilinan J."/>
            <person name="Park H.-J."/>
            <person name="Ramirez L."/>
            <person name="Alfaro M."/>
            <person name="Sun H."/>
            <person name="Tritt A."/>
            <person name="Yoshinaga Y."/>
            <person name="Zwiers L.-H."/>
            <person name="Turgeon B."/>
            <person name="Goodwin S."/>
            <person name="Spatafora J."/>
            <person name="Crous P."/>
            <person name="Grigoriev I."/>
        </authorList>
    </citation>
    <scope>NUCLEOTIDE SEQUENCE</scope>
    <source>
        <strain evidence="2">CBS 133067</strain>
    </source>
</reference>
<dbReference type="SUPFAM" id="SSF51735">
    <property type="entry name" value="NAD(P)-binding Rossmann-fold domains"/>
    <property type="match status" value="1"/>
</dbReference>
<dbReference type="InterPro" id="IPR052711">
    <property type="entry name" value="Zinc_ADH-like"/>
</dbReference>
<dbReference type="SMART" id="SM00829">
    <property type="entry name" value="PKS_ER"/>
    <property type="match status" value="1"/>
</dbReference>
<protein>
    <submittedName>
        <fullName evidence="2">Alcohol dehydrogenase</fullName>
    </submittedName>
</protein>
<dbReference type="PANTHER" id="PTHR45033">
    <property type="match status" value="1"/>
</dbReference>
<sequence>MVIAARTSQWILSSQGSFDKLILEKDVPIPSVGPSEVLVKLYATSFNYRDIVMVKGSLGLIAKPNLIPLSDGAGVVLDVGPEVKEFRPGDRVITHMIPSTVFSADLASPDDEIVSLSHVQEGLGQAIDGTLRQYGVFHSSCLVHMPSNIDFSQASTLPCSALTAWNALFGLRGKSPGPGDWVLIQGSGGVSVAAMQFALAAGAKVIATSSNPEKAERLRALGATEVFNYKSDKDWGAKAKKITPAGRGVDFVLDVGGPPTLAQSLKAVRLGGVIAIAGIIAGSETNDVPSIMDCMWNVCTLRGVVLGTRSQFREMVGFIEGKDIKLAYDEKKFVFEDAKEAFEYVEDQKHFAKAVVCISGEA</sequence>
<dbReference type="OrthoDB" id="9930022at2759"/>
<dbReference type="InterPro" id="IPR013149">
    <property type="entry name" value="ADH-like_C"/>
</dbReference>
<name>A0A9P4I9I0_9PEZI</name>
<keyword evidence="3" id="KW-1185">Reference proteome</keyword>
<organism evidence="2 3">
    <name type="scientific">Rhizodiscina lignyota</name>
    <dbReference type="NCBI Taxonomy" id="1504668"/>
    <lineage>
        <taxon>Eukaryota</taxon>
        <taxon>Fungi</taxon>
        <taxon>Dikarya</taxon>
        <taxon>Ascomycota</taxon>
        <taxon>Pezizomycotina</taxon>
        <taxon>Dothideomycetes</taxon>
        <taxon>Pleosporomycetidae</taxon>
        <taxon>Aulographales</taxon>
        <taxon>Rhizodiscinaceae</taxon>
        <taxon>Rhizodiscina</taxon>
    </lineage>
</organism>
<dbReference type="Gene3D" id="3.90.180.10">
    <property type="entry name" value="Medium-chain alcohol dehydrogenases, catalytic domain"/>
    <property type="match status" value="1"/>
</dbReference>
<evidence type="ECO:0000313" key="3">
    <source>
        <dbReference type="Proteomes" id="UP000799772"/>
    </source>
</evidence>
<gene>
    <name evidence="2" type="ORF">NA57DRAFT_66325</name>
</gene>
<dbReference type="AlphaFoldDB" id="A0A9P4I9I0"/>
<evidence type="ECO:0000313" key="2">
    <source>
        <dbReference type="EMBL" id="KAF2097686.1"/>
    </source>
</evidence>
<dbReference type="InterPro" id="IPR036291">
    <property type="entry name" value="NAD(P)-bd_dom_sf"/>
</dbReference>
<evidence type="ECO:0000259" key="1">
    <source>
        <dbReference type="SMART" id="SM00829"/>
    </source>
</evidence>
<dbReference type="Gene3D" id="3.40.50.720">
    <property type="entry name" value="NAD(P)-binding Rossmann-like Domain"/>
    <property type="match status" value="1"/>
</dbReference>
<dbReference type="InterPro" id="IPR013154">
    <property type="entry name" value="ADH-like_N"/>
</dbReference>
<comment type="caution">
    <text evidence="2">The sequence shown here is derived from an EMBL/GenBank/DDBJ whole genome shotgun (WGS) entry which is preliminary data.</text>
</comment>
<dbReference type="Pfam" id="PF08240">
    <property type="entry name" value="ADH_N"/>
    <property type="match status" value="1"/>
</dbReference>
<proteinExistence type="predicted"/>
<dbReference type="EMBL" id="ML978127">
    <property type="protein sequence ID" value="KAF2097686.1"/>
    <property type="molecule type" value="Genomic_DNA"/>
</dbReference>
<dbReference type="PANTHER" id="PTHR45033:SF2">
    <property type="entry name" value="ZINC-TYPE ALCOHOL DEHYDROGENASE-LIKE PROTEIN C1773.06C"/>
    <property type="match status" value="1"/>
</dbReference>
<dbReference type="Pfam" id="PF00107">
    <property type="entry name" value="ADH_zinc_N"/>
    <property type="match status" value="1"/>
</dbReference>
<dbReference type="InterPro" id="IPR020843">
    <property type="entry name" value="ER"/>
</dbReference>
<feature type="domain" description="Enoyl reductase (ER)" evidence="1">
    <location>
        <begin position="16"/>
        <end position="356"/>
    </location>
</feature>
<dbReference type="GO" id="GO:0016491">
    <property type="term" value="F:oxidoreductase activity"/>
    <property type="evidence" value="ECO:0007669"/>
    <property type="project" value="InterPro"/>
</dbReference>